<keyword evidence="3" id="KW-1185">Reference proteome</keyword>
<reference evidence="2 3" key="1">
    <citation type="submission" date="2023-06" db="EMBL/GenBank/DDBJ databases">
        <title>Sporosarcina sp. nov., isolated from Korean traditional fermented seafood 'Jeotgal'.</title>
        <authorList>
            <person name="Yang A.-I."/>
            <person name="Shin N.-R."/>
        </authorList>
    </citation>
    <scope>NUCLEOTIDE SEQUENCE [LARGE SCALE GENOMIC DNA]</scope>
    <source>
        <strain evidence="2 3">KCTC3840</strain>
    </source>
</reference>
<dbReference type="EMBL" id="JAUBDH010000018">
    <property type="protein sequence ID" value="MDW0111526.1"/>
    <property type="molecule type" value="Genomic_DNA"/>
</dbReference>
<gene>
    <name evidence="2" type="ORF">QT716_16005</name>
</gene>
<proteinExistence type="predicted"/>
<protein>
    <submittedName>
        <fullName evidence="2">Uncharacterized protein</fullName>
    </submittedName>
</protein>
<keyword evidence="1" id="KW-0812">Transmembrane</keyword>
<keyword evidence="1" id="KW-0472">Membrane</keyword>
<evidence type="ECO:0000256" key="1">
    <source>
        <dbReference type="SAM" id="Phobius"/>
    </source>
</evidence>
<accession>A0ABU4G3J0</accession>
<comment type="caution">
    <text evidence="2">The sequence shown here is derived from an EMBL/GenBank/DDBJ whole genome shotgun (WGS) entry which is preliminary data.</text>
</comment>
<name>A0ABU4G3J0_9BACL</name>
<organism evidence="2 3">
    <name type="scientific">Sporosarcina aquimarina</name>
    <dbReference type="NCBI Taxonomy" id="114975"/>
    <lineage>
        <taxon>Bacteria</taxon>
        <taxon>Bacillati</taxon>
        <taxon>Bacillota</taxon>
        <taxon>Bacilli</taxon>
        <taxon>Bacillales</taxon>
        <taxon>Caryophanaceae</taxon>
        <taxon>Sporosarcina</taxon>
    </lineage>
</organism>
<feature type="transmembrane region" description="Helical" evidence="1">
    <location>
        <begin position="37"/>
        <end position="59"/>
    </location>
</feature>
<evidence type="ECO:0000313" key="3">
    <source>
        <dbReference type="Proteomes" id="UP001280629"/>
    </source>
</evidence>
<dbReference type="RefSeq" id="WP_317937193.1">
    <property type="nucleotide sequence ID" value="NZ_JAUBDH010000018.1"/>
</dbReference>
<feature type="transmembrane region" description="Helical" evidence="1">
    <location>
        <begin position="89"/>
        <end position="111"/>
    </location>
</feature>
<dbReference type="Proteomes" id="UP001280629">
    <property type="component" value="Unassembled WGS sequence"/>
</dbReference>
<feature type="transmembrane region" description="Helical" evidence="1">
    <location>
        <begin position="6"/>
        <end position="25"/>
    </location>
</feature>
<evidence type="ECO:0000313" key="2">
    <source>
        <dbReference type="EMBL" id="MDW0111526.1"/>
    </source>
</evidence>
<keyword evidence="1" id="KW-1133">Transmembrane helix</keyword>
<sequence length="240" mass="27912">MEAFLSLLIFTFPGLVAFFGIQLFGFTPTVRYQGVEILAASAILWIPINIVVIGIYHLLRFIYKFNSYYPIEFPQIQSFTDLNSLSNNFIFILYYTVLSVITGYFLARIISGSLYSYILKRVNDIRVSNNKAPLSKDATVWDTIFSKQEAQVVKITKLFNNDEFEIGEIKNVSRTYEAEKNIVLKNMTLWGKIDEKYTLDVKEVFFDIKAEIKIIIYDSIQCQATLESYRRQMKDEDIEK</sequence>